<dbReference type="InterPro" id="IPR016130">
    <property type="entry name" value="Tyr_Pase_AS"/>
</dbReference>
<evidence type="ECO:0000256" key="9">
    <source>
        <dbReference type="ARBA" id="ARBA00023180"/>
    </source>
</evidence>
<evidence type="ECO:0000313" key="13">
    <source>
        <dbReference type="Ensembl" id="ENSPMGP00000006308.1"/>
    </source>
</evidence>
<comment type="subcellular location">
    <subcellularLocation>
        <location evidence="1">Membrane</location>
        <topology evidence="1">Single-pass type I membrane protein</topology>
    </subcellularLocation>
</comment>
<name>A0A3B3ZNR9_9GOBI</name>
<dbReference type="EC" id="3.1.3.48" evidence="2"/>
<dbReference type="InterPro" id="IPR003595">
    <property type="entry name" value="Tyr_Pase_cat"/>
</dbReference>
<dbReference type="InterPro" id="IPR050348">
    <property type="entry name" value="Protein-Tyr_Phosphatase"/>
</dbReference>
<dbReference type="InterPro" id="IPR000387">
    <property type="entry name" value="Tyr_Pase_dom"/>
</dbReference>
<evidence type="ECO:0000256" key="4">
    <source>
        <dbReference type="ARBA" id="ARBA00022729"/>
    </source>
</evidence>
<dbReference type="SUPFAM" id="SSF52799">
    <property type="entry name" value="(Phosphotyrosine protein) phosphatases II"/>
    <property type="match status" value="1"/>
</dbReference>
<dbReference type="PROSITE" id="PS50056">
    <property type="entry name" value="TYR_PHOSPHATASE_2"/>
    <property type="match status" value="1"/>
</dbReference>
<dbReference type="Proteomes" id="UP000261520">
    <property type="component" value="Unplaced"/>
</dbReference>
<evidence type="ECO:0000259" key="11">
    <source>
        <dbReference type="PROSITE" id="PS50055"/>
    </source>
</evidence>
<dbReference type="InterPro" id="IPR029021">
    <property type="entry name" value="Prot-tyrosine_phosphatase-like"/>
</dbReference>
<feature type="domain" description="Tyrosine specific protein phosphatases" evidence="12">
    <location>
        <begin position="219"/>
        <end position="292"/>
    </location>
</feature>
<evidence type="ECO:0000256" key="2">
    <source>
        <dbReference type="ARBA" id="ARBA00013064"/>
    </source>
</evidence>
<dbReference type="STRING" id="409849.ENSPMGP00000006308"/>
<evidence type="ECO:0000256" key="10">
    <source>
        <dbReference type="ARBA" id="ARBA00051722"/>
    </source>
</evidence>
<evidence type="ECO:0000313" key="14">
    <source>
        <dbReference type="Proteomes" id="UP000261520"/>
    </source>
</evidence>
<proteinExistence type="predicted"/>
<keyword evidence="3" id="KW-0812">Transmembrane</keyword>
<dbReference type="Gene3D" id="3.90.190.10">
    <property type="entry name" value="Protein tyrosine phosphatase superfamily"/>
    <property type="match status" value="1"/>
</dbReference>
<dbReference type="InterPro" id="IPR000242">
    <property type="entry name" value="PTP_cat"/>
</dbReference>
<evidence type="ECO:0000256" key="6">
    <source>
        <dbReference type="ARBA" id="ARBA00022912"/>
    </source>
</evidence>
<evidence type="ECO:0000256" key="1">
    <source>
        <dbReference type="ARBA" id="ARBA00004479"/>
    </source>
</evidence>
<feature type="domain" description="Tyrosine-protein phosphatase" evidence="11">
    <location>
        <begin position="43"/>
        <end position="288"/>
    </location>
</feature>
<dbReference type="FunFam" id="3.90.190.10:FF:000009">
    <property type="entry name" value="Receptor-type tyrosine-protein phosphatase beta"/>
    <property type="match status" value="1"/>
</dbReference>
<dbReference type="SMART" id="SM00194">
    <property type="entry name" value="PTPc"/>
    <property type="match status" value="1"/>
</dbReference>
<dbReference type="AlphaFoldDB" id="A0A3B3ZNR9"/>
<evidence type="ECO:0000256" key="7">
    <source>
        <dbReference type="ARBA" id="ARBA00022989"/>
    </source>
</evidence>
<dbReference type="SMART" id="SM00404">
    <property type="entry name" value="PTPc_motif"/>
    <property type="match status" value="1"/>
</dbReference>
<reference evidence="13" key="2">
    <citation type="submission" date="2025-09" db="UniProtKB">
        <authorList>
            <consortium name="Ensembl"/>
        </authorList>
    </citation>
    <scope>IDENTIFICATION</scope>
</reference>
<keyword evidence="4" id="KW-0732">Signal</keyword>
<accession>A0A3B3ZNR9</accession>
<dbReference type="PRINTS" id="PR00700">
    <property type="entry name" value="PRTYPHPHTASE"/>
</dbReference>
<dbReference type="GO" id="GO:0016020">
    <property type="term" value="C:membrane"/>
    <property type="evidence" value="ECO:0007669"/>
    <property type="project" value="UniProtKB-SubCell"/>
</dbReference>
<evidence type="ECO:0000256" key="3">
    <source>
        <dbReference type="ARBA" id="ARBA00022692"/>
    </source>
</evidence>
<evidence type="ECO:0000256" key="8">
    <source>
        <dbReference type="ARBA" id="ARBA00023136"/>
    </source>
</evidence>
<keyword evidence="6" id="KW-0904">Protein phosphatase</keyword>
<comment type="catalytic activity">
    <reaction evidence="10">
        <text>O-phospho-L-tyrosyl-[protein] + H2O = L-tyrosyl-[protein] + phosphate</text>
        <dbReference type="Rhea" id="RHEA:10684"/>
        <dbReference type="Rhea" id="RHEA-COMP:10136"/>
        <dbReference type="Rhea" id="RHEA-COMP:20101"/>
        <dbReference type="ChEBI" id="CHEBI:15377"/>
        <dbReference type="ChEBI" id="CHEBI:43474"/>
        <dbReference type="ChEBI" id="CHEBI:46858"/>
        <dbReference type="ChEBI" id="CHEBI:61978"/>
        <dbReference type="EC" id="3.1.3.48"/>
    </reaction>
</comment>
<evidence type="ECO:0000259" key="12">
    <source>
        <dbReference type="PROSITE" id="PS50056"/>
    </source>
</evidence>
<reference evidence="13" key="1">
    <citation type="submission" date="2025-08" db="UniProtKB">
        <authorList>
            <consortium name="Ensembl"/>
        </authorList>
    </citation>
    <scope>IDENTIFICATION</scope>
</reference>
<keyword evidence="7" id="KW-1133">Transmembrane helix</keyword>
<dbReference type="Ensembl" id="ENSPMGT00000006708.1">
    <property type="protein sequence ID" value="ENSPMGP00000006308.1"/>
    <property type="gene ID" value="ENSPMGG00000005314.1"/>
</dbReference>
<protein>
    <recommendedName>
        <fullName evidence="2">protein-tyrosine-phosphatase</fullName>
        <ecNumber evidence="2">3.1.3.48</ecNumber>
    </recommendedName>
</protein>
<dbReference type="PANTHER" id="PTHR19134">
    <property type="entry name" value="RECEPTOR-TYPE TYROSINE-PROTEIN PHOSPHATASE"/>
    <property type="match status" value="1"/>
</dbReference>
<dbReference type="Pfam" id="PF00102">
    <property type="entry name" value="Y_phosphatase"/>
    <property type="match status" value="1"/>
</dbReference>
<dbReference type="PANTHER" id="PTHR19134:SF545">
    <property type="entry name" value="RECEPTOR-TYPE TYROSINE-PROTEIN PHOSPHATASE H"/>
    <property type="match status" value="1"/>
</dbReference>
<keyword evidence="5" id="KW-0378">Hydrolase</keyword>
<evidence type="ECO:0000256" key="5">
    <source>
        <dbReference type="ARBA" id="ARBA00022801"/>
    </source>
</evidence>
<keyword evidence="9" id="KW-0325">Glycoprotein</keyword>
<keyword evidence="14" id="KW-1185">Reference proteome</keyword>
<organism evidence="13 14">
    <name type="scientific">Periophthalmus magnuspinnatus</name>
    <dbReference type="NCBI Taxonomy" id="409849"/>
    <lineage>
        <taxon>Eukaryota</taxon>
        <taxon>Metazoa</taxon>
        <taxon>Chordata</taxon>
        <taxon>Craniata</taxon>
        <taxon>Vertebrata</taxon>
        <taxon>Euteleostomi</taxon>
        <taxon>Actinopterygii</taxon>
        <taxon>Neopterygii</taxon>
        <taxon>Teleostei</taxon>
        <taxon>Neoteleostei</taxon>
        <taxon>Acanthomorphata</taxon>
        <taxon>Gobiaria</taxon>
        <taxon>Gobiiformes</taxon>
        <taxon>Gobioidei</taxon>
        <taxon>Gobiidae</taxon>
        <taxon>Oxudercinae</taxon>
        <taxon>Periophthalmus</taxon>
    </lineage>
</organism>
<sequence>MRKKHDWNYLVYIDGSTDKKNITDGNTVTFYGLKPGTVYSYSIQTEFHGLQSTELASVGTEQTQNAATMQENRPKNRFINVLPYDRSRVKLTSSSPQNDYINASYMPVRIQMYKFIAAQGPLPNTVNDFWRMIWEQQVTGIVMVTNCTEGGRIKCEQYWPESNPRHCGDLEVFTTSEKKQLDWTLREFKVKQVEERTVRHFHFTAWPDHGVPQGTQVLIQFRELVRQHMQTEAAGTPTVVHCSAGVGRTGTLIALDMLLQQMEKEKAVDIYGFVYKMRLNRPHMVQTEVNLIVILHYFDVKIKVLSQLTS</sequence>
<dbReference type="PROSITE" id="PS00383">
    <property type="entry name" value="TYR_PHOSPHATASE_1"/>
    <property type="match status" value="1"/>
</dbReference>
<keyword evidence="8" id="KW-0472">Membrane</keyword>
<dbReference type="PROSITE" id="PS50055">
    <property type="entry name" value="TYR_PHOSPHATASE_PTP"/>
    <property type="match status" value="1"/>
</dbReference>
<dbReference type="GO" id="GO:0004725">
    <property type="term" value="F:protein tyrosine phosphatase activity"/>
    <property type="evidence" value="ECO:0007669"/>
    <property type="project" value="UniProtKB-EC"/>
</dbReference>